<evidence type="ECO:0000256" key="1">
    <source>
        <dbReference type="SAM" id="MobiDB-lite"/>
    </source>
</evidence>
<name>A0A6C0EX59_9ZZZZ</name>
<dbReference type="GO" id="GO:0004674">
    <property type="term" value="F:protein serine/threonine kinase activity"/>
    <property type="evidence" value="ECO:0007669"/>
    <property type="project" value="TreeGrafter"/>
</dbReference>
<dbReference type="InterPro" id="IPR008271">
    <property type="entry name" value="Ser/Thr_kinase_AS"/>
</dbReference>
<dbReference type="Gene3D" id="1.10.510.10">
    <property type="entry name" value="Transferase(Phosphotransferase) domain 1"/>
    <property type="match status" value="1"/>
</dbReference>
<evidence type="ECO:0000313" key="3">
    <source>
        <dbReference type="EMBL" id="QHT33687.1"/>
    </source>
</evidence>
<sequence>MMLFENYVFPHIMQNISSFFKNKIDIFKKNISRNNNNDNINANNPLLYSKTSMHNLKTSVTSPDSSKLSNTIITTTTTISTSTTITTIQNIIIPSSSVHTPKYMTHPPTTPSSSSDSSSSSSSNSSTNTSPTNNFTTFIQPVIPYETPTSFNENVISSIIDMNIIDTIVYENNKENRNDKYVSQCEYFYMKQQEFAILNNRLDPYIYDEFEKIIMGFLHTNAVFLSSLSPIKIYANDLVNKYTRYGVFETQNFIIKADNNAEIFNSELEVMLRISSGIIQPHNIVLPYYVKLNRNHTKKSMHFSVQPRIKNTIALHKWIDLRENRHTDIEKHIQLCITISKSILFMHTHDLVHGDIKPDNILIEKNTNTPYIIDFGLSGLHGLSAGTGGTKPFCCPETKNISMINDDYIWGINNKQYDLWSIAFIFSTIIIFKTCYNYYSDYPLDYFTTDKYVKPKYLLQIPEPFHDIFMSILCKKSDINLSNFISLLEDALLVSSSV</sequence>
<accession>A0A6C0EX59</accession>
<protein>
    <recommendedName>
        <fullName evidence="2">Protein kinase domain-containing protein</fullName>
    </recommendedName>
</protein>
<feature type="compositionally biased region" description="Low complexity" evidence="1">
    <location>
        <begin position="111"/>
        <end position="133"/>
    </location>
</feature>
<organism evidence="3">
    <name type="scientific">viral metagenome</name>
    <dbReference type="NCBI Taxonomy" id="1070528"/>
    <lineage>
        <taxon>unclassified sequences</taxon>
        <taxon>metagenomes</taxon>
        <taxon>organismal metagenomes</taxon>
    </lineage>
</organism>
<reference evidence="3" key="1">
    <citation type="journal article" date="2020" name="Nature">
        <title>Giant virus diversity and host interactions through global metagenomics.</title>
        <authorList>
            <person name="Schulz F."/>
            <person name="Roux S."/>
            <person name="Paez-Espino D."/>
            <person name="Jungbluth S."/>
            <person name="Walsh D.A."/>
            <person name="Denef V.J."/>
            <person name="McMahon K.D."/>
            <person name="Konstantinidis K.T."/>
            <person name="Eloe-Fadrosh E.A."/>
            <person name="Kyrpides N.C."/>
            <person name="Woyke T."/>
        </authorList>
    </citation>
    <scope>NUCLEOTIDE SEQUENCE</scope>
    <source>
        <strain evidence="3">GVMAG-M-3300009161-36</strain>
    </source>
</reference>
<dbReference type="PROSITE" id="PS00108">
    <property type="entry name" value="PROTEIN_KINASE_ST"/>
    <property type="match status" value="1"/>
</dbReference>
<dbReference type="SUPFAM" id="SSF56112">
    <property type="entry name" value="Protein kinase-like (PK-like)"/>
    <property type="match status" value="1"/>
</dbReference>
<dbReference type="GO" id="GO:0005634">
    <property type="term" value="C:nucleus"/>
    <property type="evidence" value="ECO:0007669"/>
    <property type="project" value="TreeGrafter"/>
</dbReference>
<evidence type="ECO:0000259" key="2">
    <source>
        <dbReference type="PROSITE" id="PS50011"/>
    </source>
</evidence>
<dbReference type="GO" id="GO:0005524">
    <property type="term" value="F:ATP binding"/>
    <property type="evidence" value="ECO:0007669"/>
    <property type="project" value="InterPro"/>
</dbReference>
<dbReference type="InterPro" id="IPR000719">
    <property type="entry name" value="Prot_kinase_dom"/>
</dbReference>
<dbReference type="PANTHER" id="PTHR44167">
    <property type="entry name" value="OVARIAN-SPECIFIC SERINE/THREONINE-PROTEIN KINASE LOK-RELATED"/>
    <property type="match status" value="1"/>
</dbReference>
<dbReference type="GO" id="GO:0044773">
    <property type="term" value="P:mitotic DNA damage checkpoint signaling"/>
    <property type="evidence" value="ECO:0007669"/>
    <property type="project" value="TreeGrafter"/>
</dbReference>
<dbReference type="Pfam" id="PF00069">
    <property type="entry name" value="Pkinase"/>
    <property type="match status" value="1"/>
</dbReference>
<feature type="domain" description="Protein kinase" evidence="2">
    <location>
        <begin position="207"/>
        <end position="498"/>
    </location>
</feature>
<feature type="region of interest" description="Disordered" evidence="1">
    <location>
        <begin position="99"/>
        <end position="133"/>
    </location>
</feature>
<dbReference type="PANTHER" id="PTHR44167:SF24">
    <property type="entry name" value="SERINE_THREONINE-PROTEIN KINASE CHK2"/>
    <property type="match status" value="1"/>
</dbReference>
<dbReference type="EMBL" id="MN738972">
    <property type="protein sequence ID" value="QHT33687.1"/>
    <property type="molecule type" value="Genomic_DNA"/>
</dbReference>
<dbReference type="PROSITE" id="PS50011">
    <property type="entry name" value="PROTEIN_KINASE_DOM"/>
    <property type="match status" value="1"/>
</dbReference>
<dbReference type="AlphaFoldDB" id="A0A6C0EX59"/>
<proteinExistence type="predicted"/>
<dbReference type="SMART" id="SM00220">
    <property type="entry name" value="S_TKc"/>
    <property type="match status" value="1"/>
</dbReference>
<dbReference type="InterPro" id="IPR011009">
    <property type="entry name" value="Kinase-like_dom_sf"/>
</dbReference>